<gene>
    <name evidence="1" type="ORF">DI565_05705</name>
</gene>
<dbReference type="AlphaFoldDB" id="A0A2W5KMK8"/>
<dbReference type="InterPro" id="IPR003795">
    <property type="entry name" value="DUF192"/>
</dbReference>
<sequence length="157" mass="17024">MSAAAAAFPRFRIGVLAAMIVAALTSLAFATAKLEPLTFETAGGPQIFQIEVADTPEQRRVGLMYRRSMPADHGMLFDFGRPQDVSMWMENTYVSLDMVFVGENGRVTRIAENTEPLSTRIISSDGPARYVVELVAGAARRIGLKPGDKVVHPRVGG</sequence>
<name>A0A2W5KMK8_ANCNO</name>
<evidence type="ECO:0000313" key="2">
    <source>
        <dbReference type="Proteomes" id="UP000249577"/>
    </source>
</evidence>
<reference evidence="1 2" key="1">
    <citation type="submission" date="2017-08" db="EMBL/GenBank/DDBJ databases">
        <title>Infants hospitalized years apart are colonized by the same room-sourced microbial strains.</title>
        <authorList>
            <person name="Brooks B."/>
            <person name="Olm M.R."/>
            <person name="Firek B.A."/>
            <person name="Baker R."/>
            <person name="Thomas B.C."/>
            <person name="Morowitz M.J."/>
            <person name="Banfield J.F."/>
        </authorList>
    </citation>
    <scope>NUCLEOTIDE SEQUENCE [LARGE SCALE GENOMIC DNA]</scope>
    <source>
        <strain evidence="1">S2_005_003_R2_43</strain>
    </source>
</reference>
<dbReference type="InterPro" id="IPR038695">
    <property type="entry name" value="Saro_0823-like_sf"/>
</dbReference>
<accession>A0A2W5KMK8</accession>
<dbReference type="PANTHER" id="PTHR37953">
    <property type="entry name" value="UPF0127 PROTEIN MJ1496"/>
    <property type="match status" value="1"/>
</dbReference>
<comment type="caution">
    <text evidence="1">The sequence shown here is derived from an EMBL/GenBank/DDBJ whole genome shotgun (WGS) entry which is preliminary data.</text>
</comment>
<organism evidence="1 2">
    <name type="scientific">Ancylobacter novellus</name>
    <name type="common">Thiobacillus novellus</name>
    <dbReference type="NCBI Taxonomy" id="921"/>
    <lineage>
        <taxon>Bacteria</taxon>
        <taxon>Pseudomonadati</taxon>
        <taxon>Pseudomonadota</taxon>
        <taxon>Alphaproteobacteria</taxon>
        <taxon>Hyphomicrobiales</taxon>
        <taxon>Xanthobacteraceae</taxon>
        <taxon>Ancylobacter</taxon>
    </lineage>
</organism>
<dbReference type="Gene3D" id="2.60.120.1140">
    <property type="entry name" value="Protein of unknown function DUF192"/>
    <property type="match status" value="1"/>
</dbReference>
<dbReference type="Pfam" id="PF02643">
    <property type="entry name" value="DUF192"/>
    <property type="match status" value="1"/>
</dbReference>
<evidence type="ECO:0000313" key="1">
    <source>
        <dbReference type="EMBL" id="PZQ17259.1"/>
    </source>
</evidence>
<dbReference type="PANTHER" id="PTHR37953:SF1">
    <property type="entry name" value="UPF0127 PROTEIN MJ1496"/>
    <property type="match status" value="1"/>
</dbReference>
<dbReference type="Proteomes" id="UP000249577">
    <property type="component" value="Unassembled WGS sequence"/>
</dbReference>
<dbReference type="EMBL" id="QFPN01000003">
    <property type="protein sequence ID" value="PZQ17259.1"/>
    <property type="molecule type" value="Genomic_DNA"/>
</dbReference>
<protein>
    <submittedName>
        <fullName evidence="1">DUF192 domain-containing protein</fullName>
    </submittedName>
</protein>
<proteinExistence type="predicted"/>